<evidence type="ECO:0000313" key="2">
    <source>
        <dbReference type="EMBL" id="SEC46807.1"/>
    </source>
</evidence>
<dbReference type="OrthoDB" id="8752580at2"/>
<proteinExistence type="predicted"/>
<reference evidence="2 3" key="1">
    <citation type="submission" date="2016-10" db="EMBL/GenBank/DDBJ databases">
        <authorList>
            <person name="de Groot N.N."/>
        </authorList>
    </citation>
    <scope>NUCLEOTIDE SEQUENCE [LARGE SCALE GENOMIC DNA]</scope>
    <source>
        <strain evidence="2 3">AB35.6</strain>
    </source>
</reference>
<evidence type="ECO:0000313" key="3">
    <source>
        <dbReference type="Proteomes" id="UP000182409"/>
    </source>
</evidence>
<keyword evidence="1" id="KW-0732">Signal</keyword>
<feature type="signal peptide" evidence="1">
    <location>
        <begin position="1"/>
        <end position="21"/>
    </location>
</feature>
<accession>A0A1H4SRL3</accession>
<dbReference type="AlphaFoldDB" id="A0A1H4SRL3"/>
<dbReference type="EMBL" id="FNSD01000001">
    <property type="protein sequence ID" value="SEC46807.1"/>
    <property type="molecule type" value="Genomic_DNA"/>
</dbReference>
<dbReference type="Proteomes" id="UP000182409">
    <property type="component" value="Unassembled WGS sequence"/>
</dbReference>
<gene>
    <name evidence="2" type="ORF">SAMN05443244_3533</name>
</gene>
<name>A0A1H4SRL3_9BACT</name>
<dbReference type="RefSeq" id="WP_074655288.1">
    <property type="nucleotide sequence ID" value="NZ_FNSD01000001.1"/>
</dbReference>
<feature type="chain" id="PRO_5010292760" evidence="1">
    <location>
        <begin position="22"/>
        <end position="236"/>
    </location>
</feature>
<evidence type="ECO:0000256" key="1">
    <source>
        <dbReference type="SAM" id="SignalP"/>
    </source>
</evidence>
<organism evidence="2 3">
    <name type="scientific">Terriglobus roseus</name>
    <dbReference type="NCBI Taxonomy" id="392734"/>
    <lineage>
        <taxon>Bacteria</taxon>
        <taxon>Pseudomonadati</taxon>
        <taxon>Acidobacteriota</taxon>
        <taxon>Terriglobia</taxon>
        <taxon>Terriglobales</taxon>
        <taxon>Acidobacteriaceae</taxon>
        <taxon>Terriglobus</taxon>
    </lineage>
</organism>
<protein>
    <submittedName>
        <fullName evidence="2">Uncharacterized protein</fullName>
    </submittedName>
</protein>
<sequence length="236" mass="25608">MRLAPSAIVALFLLPMAALHAQTTASPAVKPVSPKPLLFPSTGAQAPRAVAPKSLPQLKPYESCSFPDGLQVTNIVPMPDDVKERPVQSHGKTGSVPLLGGRRVDFAYPGADPYASAKIEVLPDANFVANRKLLMDDFDDIIASDKNVARNMTRKSPFNAFGIVGLDRNKVDGKTLGIYMLIDDHTHVVTTVYLLNPAKAPIKSTADYARMRDTFLFNYTKCIRNNQNGVLFGAAQ</sequence>